<accession>A0A292PLH1</accession>
<dbReference type="EMBL" id="LN891190">
    <property type="protein sequence ID" value="CUS07611.1"/>
    <property type="molecule type" value="Genomic_DNA"/>
</dbReference>
<evidence type="ECO:0000313" key="1">
    <source>
        <dbReference type="EMBL" id="CUS07611.1"/>
    </source>
</evidence>
<dbReference type="AlphaFoldDB" id="A0A292PLH1"/>
<dbReference type="Proteomes" id="UP001412239">
    <property type="component" value="Unassembled WGS sequence"/>
</dbReference>
<organism evidence="1 2">
    <name type="scientific">Tuber aestivum</name>
    <name type="common">summer truffle</name>
    <dbReference type="NCBI Taxonomy" id="59557"/>
    <lineage>
        <taxon>Eukaryota</taxon>
        <taxon>Fungi</taxon>
        <taxon>Dikarya</taxon>
        <taxon>Ascomycota</taxon>
        <taxon>Pezizomycotina</taxon>
        <taxon>Pezizomycetes</taxon>
        <taxon>Pezizales</taxon>
        <taxon>Tuberaceae</taxon>
        <taxon>Tuber</taxon>
    </lineage>
</organism>
<name>A0A292PLH1_9PEZI</name>
<keyword evidence="2" id="KW-1185">Reference proteome</keyword>
<sequence>MSAKIFKEIKDAIKTRNLDLLTFHNVEQVDYDHVIQGLRHPTNCLEQYAFRLHWFAGDKYLKVVMPSALRECPGQWIIDEISDALVKGVIPPVWVRKIGICASPEYKNFIGEYNQCTKEADLTIIPLLGPDWTKEAPYPSVVLESGWSEPAEQLDRDASLWLAGSGGQVRVVIQVKFYRQRNGIGSRMWIKRARPTDDNSYETSSETYEILPAAVNPVENPSITFDEFFAGSCPPGLDPGGCVTLDLENLRILAKRKIINRGNVADQ</sequence>
<evidence type="ECO:0000313" key="2">
    <source>
        <dbReference type="Proteomes" id="UP001412239"/>
    </source>
</evidence>
<reference evidence="1" key="1">
    <citation type="submission" date="2015-10" db="EMBL/GenBank/DDBJ databases">
        <authorList>
            <person name="Regsiter A."/>
            <person name="william w."/>
        </authorList>
    </citation>
    <scope>NUCLEOTIDE SEQUENCE</scope>
    <source>
        <strain evidence="1">Montdore</strain>
    </source>
</reference>
<gene>
    <name evidence="1" type="ORF">GSTUAT00008294001</name>
</gene>
<protein>
    <submittedName>
        <fullName evidence="1">Uncharacterized protein</fullName>
    </submittedName>
</protein>
<proteinExistence type="predicted"/>